<dbReference type="RefSeq" id="XP_041188262.1">
    <property type="nucleotide sequence ID" value="XM_041333391.1"/>
</dbReference>
<evidence type="ECO:0000313" key="3">
    <source>
        <dbReference type="Proteomes" id="UP000807769"/>
    </source>
</evidence>
<dbReference type="AlphaFoldDB" id="A0A9P7J8E6"/>
<dbReference type="EMBL" id="JABBWG010000041">
    <property type="protein sequence ID" value="KAG1807804.1"/>
    <property type="molecule type" value="Genomic_DNA"/>
</dbReference>
<dbReference type="Proteomes" id="UP000807769">
    <property type="component" value="Unassembled WGS sequence"/>
</dbReference>
<keyword evidence="3" id="KW-1185">Reference proteome</keyword>
<evidence type="ECO:0000256" key="1">
    <source>
        <dbReference type="SAM" id="MobiDB-lite"/>
    </source>
</evidence>
<protein>
    <submittedName>
        <fullName evidence="2">Uncharacterized protein</fullName>
    </submittedName>
</protein>
<evidence type="ECO:0000313" key="2">
    <source>
        <dbReference type="EMBL" id="KAG1807804.1"/>
    </source>
</evidence>
<dbReference type="GeneID" id="64627408"/>
<gene>
    <name evidence="2" type="ORF">BJ212DRAFT_1303270</name>
</gene>
<accession>A0A9P7J8E6</accession>
<organism evidence="2 3">
    <name type="scientific">Suillus subaureus</name>
    <dbReference type="NCBI Taxonomy" id="48587"/>
    <lineage>
        <taxon>Eukaryota</taxon>
        <taxon>Fungi</taxon>
        <taxon>Dikarya</taxon>
        <taxon>Basidiomycota</taxon>
        <taxon>Agaricomycotina</taxon>
        <taxon>Agaricomycetes</taxon>
        <taxon>Agaricomycetidae</taxon>
        <taxon>Boletales</taxon>
        <taxon>Suillineae</taxon>
        <taxon>Suillaceae</taxon>
        <taxon>Suillus</taxon>
    </lineage>
</organism>
<feature type="region of interest" description="Disordered" evidence="1">
    <location>
        <begin position="1"/>
        <end position="21"/>
    </location>
</feature>
<comment type="caution">
    <text evidence="2">The sequence shown here is derived from an EMBL/GenBank/DDBJ whole genome shotgun (WGS) entry which is preliminary data.</text>
</comment>
<name>A0A9P7J8E6_9AGAM</name>
<reference evidence="2" key="1">
    <citation type="journal article" date="2020" name="New Phytol.">
        <title>Comparative genomics reveals dynamic genome evolution in host specialist ectomycorrhizal fungi.</title>
        <authorList>
            <person name="Lofgren L.A."/>
            <person name="Nguyen N.H."/>
            <person name="Vilgalys R."/>
            <person name="Ruytinx J."/>
            <person name="Liao H.L."/>
            <person name="Branco S."/>
            <person name="Kuo A."/>
            <person name="LaButti K."/>
            <person name="Lipzen A."/>
            <person name="Andreopoulos W."/>
            <person name="Pangilinan J."/>
            <person name="Riley R."/>
            <person name="Hundley H."/>
            <person name="Na H."/>
            <person name="Barry K."/>
            <person name="Grigoriev I.V."/>
            <person name="Stajich J.E."/>
            <person name="Kennedy P.G."/>
        </authorList>
    </citation>
    <scope>NUCLEOTIDE SEQUENCE</scope>
    <source>
        <strain evidence="2">MN1</strain>
    </source>
</reference>
<proteinExistence type="predicted"/>
<sequence>MPVPSDSGQVPVHTFNNEEFYGSSHPYSPPLSDVEEDEVEHIIIKTSYNPLSPENQHFKAPWNKVDNIIWSTTERSHAEAGEFENEACKTLPQWHQDNAGHILVHSNAYYTKHWKIWTYYGRLTLNCPGVNPFKQCTCLGTTDTVPQ</sequence>